<dbReference type="RefSeq" id="WP_077988171.1">
    <property type="nucleotide sequence ID" value="NZ_JACIHI010000012.1"/>
</dbReference>
<accession>A0A7W6UNK7</accession>
<organism evidence="1 2">
    <name type="scientific">Rhizobium esperanzae</name>
    <dbReference type="NCBI Taxonomy" id="1967781"/>
    <lineage>
        <taxon>Bacteria</taxon>
        <taxon>Pseudomonadati</taxon>
        <taxon>Pseudomonadota</taxon>
        <taxon>Alphaproteobacteria</taxon>
        <taxon>Hyphomicrobiales</taxon>
        <taxon>Rhizobiaceae</taxon>
        <taxon>Rhizobium/Agrobacterium group</taxon>
        <taxon>Rhizobium</taxon>
    </lineage>
</organism>
<dbReference type="Proteomes" id="UP000533724">
    <property type="component" value="Unassembled WGS sequence"/>
</dbReference>
<sequence length="333" mass="37536">MKELKVPWLHWHSQASPIQDEIFAPDDPLRSDTLYHSSQVKGAEDLELIVRSGTSRWTKSRFDREAQNGILSNAQSFLRQVVTTTTVNLTSSPQQSASLAPDELLRLPTTFFLNTECLLDELNIPANIQRLKVPGAFYTNCLSRYAVQRQDGGVVVQGDVDFAFAVPEPSLEDRVILAGLLGRGVLSRRLAACLLMVDFQNPIFSRKREYLLRFFPTQMKLDGSGEALFVQAVRDPGGEMGAEFLSLWDVDPSGWEQSFATMIETHWTKLTEKLGTADGFDEIFRLAESRRRQFRKRPLSEFGLTLPIASTLEITDFLRMDVDAHVLPDPEEA</sequence>
<dbReference type="EMBL" id="JACIHI010000012">
    <property type="protein sequence ID" value="MBB4441493.1"/>
    <property type="molecule type" value="Genomic_DNA"/>
</dbReference>
<gene>
    <name evidence="1" type="ORF">GGE15_004782</name>
</gene>
<proteinExistence type="predicted"/>
<name>A0A7W6UNK7_9HYPH</name>
<dbReference type="AlphaFoldDB" id="A0A7W6UNK7"/>
<dbReference type="GeneID" id="66144053"/>
<reference evidence="1 2" key="1">
    <citation type="submission" date="2020-08" db="EMBL/GenBank/DDBJ databases">
        <title>Genomic Encyclopedia of Type Strains, Phase IV (KMG-V): Genome sequencing to study the core and pangenomes of soil and plant-associated prokaryotes.</title>
        <authorList>
            <person name="Whitman W."/>
        </authorList>
    </citation>
    <scope>NUCLEOTIDE SEQUENCE [LARGE SCALE GENOMIC DNA]</scope>
    <source>
        <strain evidence="1 2">SEMIA 414</strain>
    </source>
</reference>
<evidence type="ECO:0000313" key="1">
    <source>
        <dbReference type="EMBL" id="MBB4441493.1"/>
    </source>
</evidence>
<evidence type="ECO:0000313" key="2">
    <source>
        <dbReference type="Proteomes" id="UP000533724"/>
    </source>
</evidence>
<protein>
    <submittedName>
        <fullName evidence="1">Uncharacterized protein</fullName>
    </submittedName>
</protein>
<comment type="caution">
    <text evidence="1">The sequence shown here is derived from an EMBL/GenBank/DDBJ whole genome shotgun (WGS) entry which is preliminary data.</text>
</comment>